<dbReference type="HOGENOM" id="CLU_112937_0_0_1"/>
<dbReference type="PROSITE" id="PS00280">
    <property type="entry name" value="BPTI_KUNITZ_1"/>
    <property type="match status" value="2"/>
</dbReference>
<name>B7QMX5_IXOSC</name>
<dbReference type="GO" id="GO:0004867">
    <property type="term" value="F:serine-type endopeptidase inhibitor activity"/>
    <property type="evidence" value="ECO:0000318"/>
    <property type="project" value="GO_Central"/>
</dbReference>
<dbReference type="VEuPathDB" id="VectorBase:ISCW015426"/>
<feature type="domain" description="BPTI/Kunitz inhibitor" evidence="3">
    <location>
        <begin position="28"/>
        <end position="78"/>
    </location>
</feature>
<dbReference type="FunFam" id="4.10.410.10:FF:000040">
    <property type="entry name" value="Serine protease inhibitor, putative"/>
    <property type="match status" value="1"/>
</dbReference>
<evidence type="ECO:0000313" key="6">
    <source>
        <dbReference type="Proteomes" id="UP000001555"/>
    </source>
</evidence>
<evidence type="ECO:0000313" key="4">
    <source>
        <dbReference type="EMBL" id="EEC20197.1"/>
    </source>
</evidence>
<protein>
    <submittedName>
        <fullName evidence="4 5">Salivary protein KUN-5, putative</fullName>
    </submittedName>
</protein>
<sequence>MPAKWGCVPAGHIITTRGCFAVTFNKSCSLDWDSGPCYAKLPRFFYKKDQKICTMFVYGGCEGNKNRFRTKAECEQQCIKGFTARAPMCDLGPVVEQCASKSKTHRRRYYYDDKLDDCHPFTYRGCRVKKAHFHTLDACKNTCKKKNI</sequence>
<dbReference type="STRING" id="6945.B7QMX5"/>
<dbReference type="CDD" id="cd00109">
    <property type="entry name" value="Kunitz-type"/>
    <property type="match status" value="1"/>
</dbReference>
<dbReference type="AlphaFoldDB" id="B7QMX5"/>
<reference evidence="4 6" key="1">
    <citation type="submission" date="2008-03" db="EMBL/GenBank/DDBJ databases">
        <title>Annotation of Ixodes scapularis.</title>
        <authorList>
            <consortium name="Ixodes scapularis Genome Project Consortium"/>
            <person name="Caler E."/>
            <person name="Hannick L.I."/>
            <person name="Bidwell S."/>
            <person name="Joardar V."/>
            <person name="Thiagarajan M."/>
            <person name="Amedeo P."/>
            <person name="Galinsky K.J."/>
            <person name="Schobel S."/>
            <person name="Inman J."/>
            <person name="Hostetler J."/>
            <person name="Miller J."/>
            <person name="Hammond M."/>
            <person name="Megy K."/>
            <person name="Lawson D."/>
            <person name="Kodira C."/>
            <person name="Sutton G."/>
            <person name="Meyer J."/>
            <person name="Hill C.A."/>
            <person name="Birren B."/>
            <person name="Nene V."/>
            <person name="Collins F."/>
            <person name="Alarcon-Chaidez F."/>
            <person name="Wikel S."/>
            <person name="Strausberg R."/>
        </authorList>
    </citation>
    <scope>NUCLEOTIDE SEQUENCE [LARGE SCALE GENOMIC DNA]</scope>
    <source>
        <strain evidence="6">Wikel</strain>
        <strain evidence="4">Wikel colony</strain>
    </source>
</reference>
<dbReference type="PaxDb" id="6945-B7QMX5"/>
<keyword evidence="1" id="KW-0646">Protease inhibitor</keyword>
<dbReference type="Gene3D" id="4.10.410.10">
    <property type="entry name" value="Pancreatic trypsin inhibitor Kunitz domain"/>
    <property type="match status" value="2"/>
</dbReference>
<dbReference type="EMBL" id="ABJB010090454">
    <property type="status" value="NOT_ANNOTATED_CDS"/>
    <property type="molecule type" value="Genomic_DNA"/>
</dbReference>
<evidence type="ECO:0000313" key="5">
    <source>
        <dbReference type="EnsemblMetazoa" id="ISCW015426-PA"/>
    </source>
</evidence>
<organism>
    <name type="scientific">Ixodes scapularis</name>
    <name type="common">Black-legged tick</name>
    <name type="synonym">Deer tick</name>
    <dbReference type="NCBI Taxonomy" id="6945"/>
    <lineage>
        <taxon>Eukaryota</taxon>
        <taxon>Metazoa</taxon>
        <taxon>Ecdysozoa</taxon>
        <taxon>Arthropoda</taxon>
        <taxon>Chelicerata</taxon>
        <taxon>Arachnida</taxon>
        <taxon>Acari</taxon>
        <taxon>Parasitiformes</taxon>
        <taxon>Ixodida</taxon>
        <taxon>Ixodoidea</taxon>
        <taxon>Ixodidae</taxon>
        <taxon>Ixodinae</taxon>
        <taxon>Ixodes</taxon>
    </lineage>
</organism>
<dbReference type="Pfam" id="PF00014">
    <property type="entry name" value="Kunitz_BPTI"/>
    <property type="match status" value="2"/>
</dbReference>
<dbReference type="PANTHER" id="PTHR10083:SF373">
    <property type="entry name" value="SERINE PEPTIDASE INHIBITOR, KUNITZ TYPE, 2"/>
    <property type="match status" value="1"/>
</dbReference>
<dbReference type="InterPro" id="IPR036880">
    <property type="entry name" value="Kunitz_BPTI_sf"/>
</dbReference>
<keyword evidence="6" id="KW-1185">Reference proteome</keyword>
<proteinExistence type="predicted"/>
<dbReference type="EMBL" id="DS973537">
    <property type="protein sequence ID" value="EEC20197.1"/>
    <property type="molecule type" value="Genomic_DNA"/>
</dbReference>
<dbReference type="GO" id="GO:0005615">
    <property type="term" value="C:extracellular space"/>
    <property type="evidence" value="ECO:0000318"/>
    <property type="project" value="GO_Central"/>
</dbReference>
<dbReference type="InterPro" id="IPR002223">
    <property type="entry name" value="Kunitz_BPTI"/>
</dbReference>
<dbReference type="SMART" id="SM00131">
    <property type="entry name" value="KU"/>
    <property type="match status" value="2"/>
</dbReference>
<evidence type="ECO:0000256" key="2">
    <source>
        <dbReference type="ARBA" id="ARBA00022900"/>
    </source>
</evidence>
<gene>
    <name evidence="4" type="ORF">IscW_ISCW015426</name>
</gene>
<reference evidence="5" key="2">
    <citation type="submission" date="2020-05" db="UniProtKB">
        <authorList>
            <consortium name="EnsemblMetazoa"/>
        </authorList>
    </citation>
    <scope>IDENTIFICATION</scope>
    <source>
        <strain evidence="5">wikel</strain>
    </source>
</reference>
<dbReference type="InParanoid" id="B7QMX5"/>
<feature type="domain" description="BPTI/Kunitz inhibitor" evidence="3">
    <location>
        <begin position="89"/>
        <end position="143"/>
    </location>
</feature>
<evidence type="ECO:0000259" key="3">
    <source>
        <dbReference type="PROSITE" id="PS50279"/>
    </source>
</evidence>
<accession>B7QMX5</accession>
<dbReference type="EMBL" id="ABJB010275515">
    <property type="status" value="NOT_ANNOTATED_CDS"/>
    <property type="molecule type" value="Genomic_DNA"/>
</dbReference>
<dbReference type="PANTHER" id="PTHR10083">
    <property type="entry name" value="KUNITZ-TYPE PROTEASE INHIBITOR-RELATED"/>
    <property type="match status" value="1"/>
</dbReference>
<dbReference type="PRINTS" id="PR00759">
    <property type="entry name" value="BASICPTASE"/>
</dbReference>
<keyword evidence="2" id="KW-0722">Serine protease inhibitor</keyword>
<dbReference type="InterPro" id="IPR020901">
    <property type="entry name" value="Prtase_inh_Kunz-CS"/>
</dbReference>
<dbReference type="InterPro" id="IPR050098">
    <property type="entry name" value="TFPI/VKTCI-like"/>
</dbReference>
<evidence type="ECO:0000256" key="1">
    <source>
        <dbReference type="ARBA" id="ARBA00022690"/>
    </source>
</evidence>
<dbReference type="PROSITE" id="PS50279">
    <property type="entry name" value="BPTI_KUNITZ_2"/>
    <property type="match status" value="2"/>
</dbReference>
<dbReference type="SUPFAM" id="SSF57362">
    <property type="entry name" value="BPTI-like"/>
    <property type="match status" value="2"/>
</dbReference>
<dbReference type="EnsemblMetazoa" id="ISCW015426-RA">
    <property type="protein sequence ID" value="ISCW015426-PA"/>
    <property type="gene ID" value="ISCW015426"/>
</dbReference>
<dbReference type="VEuPathDB" id="VectorBase:ISCI015426"/>
<dbReference type="FunCoup" id="B7QMX5">
    <property type="interactions" value="17"/>
</dbReference>
<dbReference type="Proteomes" id="UP000001555">
    <property type="component" value="Unassembled WGS sequence"/>
</dbReference>